<dbReference type="Gene3D" id="3.90.1280.10">
    <property type="entry name" value="HSP33 redox switch-like"/>
    <property type="match status" value="1"/>
</dbReference>
<evidence type="ECO:0000256" key="5">
    <source>
        <dbReference type="ARBA" id="ARBA00023284"/>
    </source>
</evidence>
<sequence length="293" mass="31494">MSDTLLRAIARDAGIQICAASTTELVERAHEIHNTTPLATAALGRTLTATAIMGSQLKVEDGSVTVQIKGNGPLGAIVCVGDSDGYVRGYLQDPAVDLPLRADGKLNVGGGVGRGYLMVIKDIGLKDPITGTVALVNGEIAEDLTRYFAESEQIPSACALGVLVDTDCSVKCAGGWLVQLMPGVKDSDIDKLEANLTKLESMTAMLDKGMSLEDIIRAVLDGFEVDFLQTSEIGYRCACSREKVERALISMGKTELRKMAEEQENSEVTCQFCDKIYRFSRAELQELLTHATK</sequence>
<dbReference type="PANTHER" id="PTHR30111">
    <property type="entry name" value="33 KDA CHAPERONIN"/>
    <property type="match status" value="1"/>
</dbReference>
<dbReference type="NCBIfam" id="NF001033">
    <property type="entry name" value="PRK00114.1"/>
    <property type="match status" value="1"/>
</dbReference>
<dbReference type="PANTHER" id="PTHR30111:SF1">
    <property type="entry name" value="33 KDA CHAPERONIN"/>
    <property type="match status" value="1"/>
</dbReference>
<dbReference type="Pfam" id="PF01430">
    <property type="entry name" value="HSP33"/>
    <property type="match status" value="1"/>
</dbReference>
<evidence type="ECO:0000256" key="2">
    <source>
        <dbReference type="ARBA" id="ARBA00022833"/>
    </source>
</evidence>
<evidence type="ECO:0000256" key="3">
    <source>
        <dbReference type="ARBA" id="ARBA00023157"/>
    </source>
</evidence>
<dbReference type="PIRSF" id="PIRSF005261">
    <property type="entry name" value="Heat_shock_Hsp33"/>
    <property type="match status" value="1"/>
</dbReference>
<comment type="similarity">
    <text evidence="6">Belongs to the HSP33 family.</text>
</comment>
<dbReference type="InterPro" id="IPR016153">
    <property type="entry name" value="Heat_shock_Hsp33_N"/>
</dbReference>
<dbReference type="SUPFAM" id="SSF64397">
    <property type="entry name" value="Hsp33 domain"/>
    <property type="match status" value="1"/>
</dbReference>
<dbReference type="GO" id="GO:0044183">
    <property type="term" value="F:protein folding chaperone"/>
    <property type="evidence" value="ECO:0007669"/>
    <property type="project" value="TreeGrafter"/>
</dbReference>
<dbReference type="CDD" id="cd00498">
    <property type="entry name" value="Hsp33"/>
    <property type="match status" value="1"/>
</dbReference>
<evidence type="ECO:0000313" key="7">
    <source>
        <dbReference type="EMBL" id="MCC2177943.1"/>
    </source>
</evidence>
<dbReference type="RefSeq" id="WP_227601268.1">
    <property type="nucleotide sequence ID" value="NZ_JAJEPX010000082.1"/>
</dbReference>
<dbReference type="GO" id="GO:0005737">
    <property type="term" value="C:cytoplasm"/>
    <property type="evidence" value="ECO:0007669"/>
    <property type="project" value="UniProtKB-SubCell"/>
</dbReference>
<feature type="disulfide bond" description="Redox-active" evidence="6">
    <location>
        <begin position="237"/>
        <end position="239"/>
    </location>
</feature>
<dbReference type="EMBL" id="JAJEPX010000082">
    <property type="protein sequence ID" value="MCC2177943.1"/>
    <property type="molecule type" value="Genomic_DNA"/>
</dbReference>
<dbReference type="HAMAP" id="MF_00117">
    <property type="entry name" value="HslO"/>
    <property type="match status" value="1"/>
</dbReference>
<keyword evidence="3 6" id="KW-1015">Disulfide bond</keyword>
<organism evidence="7 8">
    <name type="scientific">Agathobaculum butyriciproducens</name>
    <dbReference type="NCBI Taxonomy" id="1628085"/>
    <lineage>
        <taxon>Bacteria</taxon>
        <taxon>Bacillati</taxon>
        <taxon>Bacillota</taxon>
        <taxon>Clostridia</taxon>
        <taxon>Eubacteriales</taxon>
        <taxon>Butyricicoccaceae</taxon>
        <taxon>Agathobaculum</taxon>
    </lineage>
</organism>
<gene>
    <name evidence="6 7" type="primary">hslO</name>
    <name evidence="7" type="ORF">LKD22_12570</name>
</gene>
<accession>A0AAW4W3K1</accession>
<protein>
    <recommendedName>
        <fullName evidence="6">33 kDa chaperonin</fullName>
    </recommendedName>
    <alternativeName>
        <fullName evidence="6">Heat shock protein 33 homolog</fullName>
        <shortName evidence="6">HSP33</shortName>
    </alternativeName>
</protein>
<comment type="function">
    <text evidence="6">Redox regulated molecular chaperone. Protects both thermally unfolding and oxidatively damaged proteins from irreversible aggregation. Plays an important role in the bacterial defense system toward oxidative stress.</text>
</comment>
<evidence type="ECO:0000313" key="8">
    <source>
        <dbReference type="Proteomes" id="UP001298753"/>
    </source>
</evidence>
<dbReference type="Gene3D" id="3.55.30.10">
    <property type="entry name" value="Hsp33 domain"/>
    <property type="match status" value="1"/>
</dbReference>
<reference evidence="7 8" key="1">
    <citation type="submission" date="2021-10" db="EMBL/GenBank/DDBJ databases">
        <title>Anaerobic single-cell dispensing facilitates the cultivation of human gut bacteria.</title>
        <authorList>
            <person name="Afrizal A."/>
        </authorList>
    </citation>
    <scope>NUCLEOTIDE SEQUENCE [LARGE SCALE GENOMIC DNA]</scope>
    <source>
        <strain evidence="7 8">CLA-AA-H270</strain>
    </source>
</reference>
<comment type="subcellular location">
    <subcellularLocation>
        <location evidence="6">Cytoplasm</location>
    </subcellularLocation>
</comment>
<keyword evidence="2 6" id="KW-0862">Zinc</keyword>
<keyword evidence="5 6" id="KW-0676">Redox-active center</keyword>
<feature type="disulfide bond" description="Redox-active" evidence="6">
    <location>
        <begin position="270"/>
        <end position="273"/>
    </location>
</feature>
<dbReference type="GO" id="GO:0042026">
    <property type="term" value="P:protein refolding"/>
    <property type="evidence" value="ECO:0007669"/>
    <property type="project" value="TreeGrafter"/>
</dbReference>
<dbReference type="InterPro" id="IPR016154">
    <property type="entry name" value="Heat_shock_Hsp33_C"/>
</dbReference>
<dbReference type="GO" id="GO:0051082">
    <property type="term" value="F:unfolded protein binding"/>
    <property type="evidence" value="ECO:0007669"/>
    <property type="project" value="UniProtKB-UniRule"/>
</dbReference>
<comment type="PTM">
    <text evidence="6">Under oxidizing conditions two disulfide bonds are formed involving the reactive cysteines. Under reducing conditions zinc is bound to the reactive cysteines and the protein is inactive.</text>
</comment>
<dbReference type="InterPro" id="IPR000397">
    <property type="entry name" value="Heat_shock_Hsp33"/>
</dbReference>
<dbReference type="GeneID" id="98659301"/>
<name>A0AAW4W3K1_9FIRM</name>
<proteinExistence type="inferred from homology"/>
<dbReference type="SUPFAM" id="SSF118352">
    <property type="entry name" value="HSP33 redox switch-like"/>
    <property type="match status" value="1"/>
</dbReference>
<evidence type="ECO:0000256" key="1">
    <source>
        <dbReference type="ARBA" id="ARBA00022490"/>
    </source>
</evidence>
<comment type="caution">
    <text evidence="7">The sequence shown here is derived from an EMBL/GenBank/DDBJ whole genome shotgun (WGS) entry which is preliminary data.</text>
</comment>
<keyword evidence="4 6" id="KW-0143">Chaperone</keyword>
<keyword evidence="8" id="KW-1185">Reference proteome</keyword>
<evidence type="ECO:0000256" key="6">
    <source>
        <dbReference type="HAMAP-Rule" id="MF_00117"/>
    </source>
</evidence>
<dbReference type="Proteomes" id="UP001298753">
    <property type="component" value="Unassembled WGS sequence"/>
</dbReference>
<dbReference type="AlphaFoldDB" id="A0AAW4W3K1"/>
<keyword evidence="1 6" id="KW-0963">Cytoplasm</keyword>
<evidence type="ECO:0000256" key="4">
    <source>
        <dbReference type="ARBA" id="ARBA00023186"/>
    </source>
</evidence>